<feature type="domain" description="Peptidase M48" evidence="8">
    <location>
        <begin position="90"/>
        <end position="260"/>
    </location>
</feature>
<dbReference type="GO" id="GO:0051603">
    <property type="term" value="P:proteolysis involved in protein catabolic process"/>
    <property type="evidence" value="ECO:0007669"/>
    <property type="project" value="TreeGrafter"/>
</dbReference>
<dbReference type="PANTHER" id="PTHR22726:SF1">
    <property type="entry name" value="METALLOENDOPEPTIDASE OMA1, MITOCHONDRIAL"/>
    <property type="match status" value="1"/>
</dbReference>
<evidence type="ECO:0000256" key="6">
    <source>
        <dbReference type="RuleBase" id="RU003983"/>
    </source>
</evidence>
<feature type="chain" id="PRO_5024347895" evidence="7">
    <location>
        <begin position="21"/>
        <end position="405"/>
    </location>
</feature>
<keyword evidence="1 6" id="KW-0645">Protease</keyword>
<comment type="caution">
    <text evidence="9">The sequence shown here is derived from an EMBL/GenBank/DDBJ whole genome shotgun (WGS) entry which is preliminary data.</text>
</comment>
<keyword evidence="10" id="KW-1185">Reference proteome</keyword>
<organism evidence="9 10">
    <name type="scientific">Qipengyuania marisflavi</name>
    <dbReference type="NCBI Taxonomy" id="2486356"/>
    <lineage>
        <taxon>Bacteria</taxon>
        <taxon>Pseudomonadati</taxon>
        <taxon>Pseudomonadota</taxon>
        <taxon>Alphaproteobacteria</taxon>
        <taxon>Sphingomonadales</taxon>
        <taxon>Erythrobacteraceae</taxon>
        <taxon>Qipengyuania</taxon>
    </lineage>
</organism>
<comment type="cofactor">
    <cofactor evidence="6">
        <name>Zn(2+)</name>
        <dbReference type="ChEBI" id="CHEBI:29105"/>
    </cofactor>
    <text evidence="6">Binds 1 zinc ion per subunit.</text>
</comment>
<dbReference type="PANTHER" id="PTHR22726">
    <property type="entry name" value="METALLOENDOPEPTIDASE OMA1"/>
    <property type="match status" value="1"/>
</dbReference>
<evidence type="ECO:0000256" key="3">
    <source>
        <dbReference type="ARBA" id="ARBA00022801"/>
    </source>
</evidence>
<dbReference type="InterPro" id="IPR001915">
    <property type="entry name" value="Peptidase_M48"/>
</dbReference>
<dbReference type="InterPro" id="IPR051156">
    <property type="entry name" value="Mito/Outer_Membr_Metalloprot"/>
</dbReference>
<evidence type="ECO:0000256" key="2">
    <source>
        <dbReference type="ARBA" id="ARBA00022723"/>
    </source>
</evidence>
<dbReference type="InterPro" id="IPR011990">
    <property type="entry name" value="TPR-like_helical_dom_sf"/>
</dbReference>
<sequence length="405" mass="44403">MKQFAITLAASALFASPLAAQDVAAVEQVADPAPLPSAHGYEPQDDLEKGLWYEMDEAERRLKQSKFLIEDPALNDYVRGVLCRTVGEDRCPAARIYLMRTPQFNASMAPNGVMLVYSGLLLRMRDEAQLAAVLGHEFTHFEKQHSLRLFRNMRKKSDLMAWLSVAPVRLPYAAAMATQFAVIGSVFSFSRDMEREADAGSIKELAQAGYDPRAASAVWSQLGAEMDATAKERRHRSNKKRGGLFATHPRTTDRMGTLAQLAEAAVPDASAAETRAAEYRAALGDWWPQLIDDQIALQDFGGTEYLLATLAGGDPAGWTGDLLYARGELYRARAKEGDFAQAADFFRQAIATGDTPPESWRGLGLALMRLGNKPEGQEALRSYLTLRPQAADAALLRTMAGETLS</sequence>
<evidence type="ECO:0000256" key="7">
    <source>
        <dbReference type="SAM" id="SignalP"/>
    </source>
</evidence>
<dbReference type="Pfam" id="PF01435">
    <property type="entry name" value="Peptidase_M48"/>
    <property type="match status" value="1"/>
</dbReference>
<evidence type="ECO:0000256" key="1">
    <source>
        <dbReference type="ARBA" id="ARBA00022670"/>
    </source>
</evidence>
<accession>A0A5S3P6I8</accession>
<dbReference type="OrthoDB" id="9810445at2"/>
<evidence type="ECO:0000313" key="9">
    <source>
        <dbReference type="EMBL" id="TMM48735.1"/>
    </source>
</evidence>
<keyword evidence="3 6" id="KW-0378">Hydrolase</keyword>
<protein>
    <submittedName>
        <fullName evidence="9">Peptidase M48</fullName>
    </submittedName>
</protein>
<dbReference type="GO" id="GO:0046872">
    <property type="term" value="F:metal ion binding"/>
    <property type="evidence" value="ECO:0007669"/>
    <property type="project" value="UniProtKB-KW"/>
</dbReference>
<gene>
    <name evidence="9" type="ORF">FEV51_04890</name>
</gene>
<dbReference type="RefSeq" id="WP_138616548.1">
    <property type="nucleotide sequence ID" value="NZ_VCAO01000002.1"/>
</dbReference>
<feature type="signal peptide" evidence="7">
    <location>
        <begin position="1"/>
        <end position="20"/>
    </location>
</feature>
<dbReference type="Gene3D" id="3.30.2010.10">
    <property type="entry name" value="Metalloproteases ('zincins'), catalytic domain"/>
    <property type="match status" value="1"/>
</dbReference>
<evidence type="ECO:0000313" key="10">
    <source>
        <dbReference type="Proteomes" id="UP000309668"/>
    </source>
</evidence>
<evidence type="ECO:0000256" key="4">
    <source>
        <dbReference type="ARBA" id="ARBA00022833"/>
    </source>
</evidence>
<dbReference type="Gene3D" id="1.25.40.10">
    <property type="entry name" value="Tetratricopeptide repeat domain"/>
    <property type="match status" value="1"/>
</dbReference>
<dbReference type="GO" id="GO:0016020">
    <property type="term" value="C:membrane"/>
    <property type="evidence" value="ECO:0007669"/>
    <property type="project" value="TreeGrafter"/>
</dbReference>
<dbReference type="AlphaFoldDB" id="A0A5S3P6I8"/>
<name>A0A5S3P6I8_9SPHN</name>
<keyword evidence="4 6" id="KW-0862">Zinc</keyword>
<keyword evidence="2" id="KW-0479">Metal-binding</keyword>
<keyword evidence="7" id="KW-0732">Signal</keyword>
<evidence type="ECO:0000256" key="5">
    <source>
        <dbReference type="ARBA" id="ARBA00023049"/>
    </source>
</evidence>
<dbReference type="Proteomes" id="UP000309668">
    <property type="component" value="Unassembled WGS sequence"/>
</dbReference>
<proteinExistence type="inferred from homology"/>
<dbReference type="CDD" id="cd07324">
    <property type="entry name" value="M48C_Oma1-like"/>
    <property type="match status" value="1"/>
</dbReference>
<keyword evidence="5 6" id="KW-0482">Metalloprotease</keyword>
<reference evidence="9 10" key="1">
    <citation type="submission" date="2019-05" db="EMBL/GenBank/DDBJ databases">
        <title>Erythrobacter marisflavi sp. nov., isolated from isolated from water of an estuary environment.</title>
        <authorList>
            <person name="Yoon J.-H."/>
        </authorList>
    </citation>
    <scope>NUCLEOTIDE SEQUENCE [LARGE SCALE GENOMIC DNA]</scope>
    <source>
        <strain evidence="9 10">KEM-5</strain>
    </source>
</reference>
<comment type="similarity">
    <text evidence="6">Belongs to the peptidase M48 family.</text>
</comment>
<dbReference type="GO" id="GO:0004222">
    <property type="term" value="F:metalloendopeptidase activity"/>
    <property type="evidence" value="ECO:0007669"/>
    <property type="project" value="InterPro"/>
</dbReference>
<evidence type="ECO:0000259" key="8">
    <source>
        <dbReference type="Pfam" id="PF01435"/>
    </source>
</evidence>
<dbReference type="SUPFAM" id="SSF48452">
    <property type="entry name" value="TPR-like"/>
    <property type="match status" value="1"/>
</dbReference>
<dbReference type="EMBL" id="VCAO01000002">
    <property type="protein sequence ID" value="TMM48735.1"/>
    <property type="molecule type" value="Genomic_DNA"/>
</dbReference>